<dbReference type="AlphaFoldDB" id="K2JW85"/>
<proteinExistence type="predicted"/>
<organism evidence="3 4">
    <name type="scientific">Gallaecimonas xiamenensis 3-C-1</name>
    <dbReference type="NCBI Taxonomy" id="745411"/>
    <lineage>
        <taxon>Bacteria</taxon>
        <taxon>Pseudomonadati</taxon>
        <taxon>Pseudomonadota</taxon>
        <taxon>Gammaproteobacteria</taxon>
        <taxon>Enterobacterales</taxon>
        <taxon>Gallaecimonadaceae</taxon>
        <taxon>Gallaecimonas</taxon>
    </lineage>
</organism>
<feature type="region of interest" description="Disordered" evidence="1">
    <location>
        <begin position="44"/>
        <end position="100"/>
    </location>
</feature>
<evidence type="ECO:0000256" key="1">
    <source>
        <dbReference type="SAM" id="MobiDB-lite"/>
    </source>
</evidence>
<feature type="compositionally biased region" description="Low complexity" evidence="1">
    <location>
        <begin position="89"/>
        <end position="99"/>
    </location>
</feature>
<dbReference type="EMBL" id="AMRI01000024">
    <property type="protein sequence ID" value="EKE69495.1"/>
    <property type="molecule type" value="Genomic_DNA"/>
</dbReference>
<accession>K2JW85</accession>
<keyword evidence="4" id="KW-1185">Reference proteome</keyword>
<reference evidence="3 4" key="1">
    <citation type="journal article" date="2012" name="J. Bacteriol.">
        <title>Genome Sequence of Gallaecimonas xiamenensis Type Strain 3-C-1.</title>
        <authorList>
            <person name="Lai Q."/>
            <person name="Wang L."/>
            <person name="Wang W."/>
            <person name="Shao Z."/>
        </authorList>
    </citation>
    <scope>NUCLEOTIDE SEQUENCE [LARGE SCALE GENOMIC DNA]</scope>
    <source>
        <strain evidence="3 4">3-C-1</strain>
    </source>
</reference>
<dbReference type="STRING" id="745411.B3C1_15327"/>
<keyword evidence="2" id="KW-0472">Membrane</keyword>
<evidence type="ECO:0000256" key="2">
    <source>
        <dbReference type="SAM" id="Phobius"/>
    </source>
</evidence>
<sequence>MQADPQTRPPKDGASKTPLIILAVIVVLGVLAWLFWPKAEAPQQQLPPPVMEQETQPAELPPEPKAVDNQAQTTEPPVVEEEAVETEAPEPAAEPLPALNDSDSAVRADLQALLPAQSPLRTQEPALISKFTQILATAVEGYLPQRQKLIASPDQPFLVIRDGDNLYLDSDSYQRFSPYVQAFVALDNDSLLAFLNKWQPLFKEAYGQLGLDGDRFDDNLVTIIDLALATPEPAEPIRLKQPKVLYQFADMQLERLPPIQKILIRMGPDNRAKVKAKLGELKAALAAE</sequence>
<dbReference type="RefSeq" id="WP_008485942.1">
    <property type="nucleotide sequence ID" value="NZ_AMRI01000024.1"/>
</dbReference>
<evidence type="ECO:0008006" key="5">
    <source>
        <dbReference type="Google" id="ProtNLM"/>
    </source>
</evidence>
<keyword evidence="2" id="KW-1133">Transmembrane helix</keyword>
<protein>
    <recommendedName>
        <fullName evidence="5">DUF3014 domain-containing protein</fullName>
    </recommendedName>
</protein>
<comment type="caution">
    <text evidence="3">The sequence shown here is derived from an EMBL/GenBank/DDBJ whole genome shotgun (WGS) entry which is preliminary data.</text>
</comment>
<feature type="compositionally biased region" description="Acidic residues" evidence="1">
    <location>
        <begin position="78"/>
        <end position="88"/>
    </location>
</feature>
<keyword evidence="2" id="KW-0812">Transmembrane</keyword>
<dbReference type="eggNOG" id="COG3468">
    <property type="taxonomic scope" value="Bacteria"/>
</dbReference>
<gene>
    <name evidence="3" type="ORF">B3C1_15327</name>
</gene>
<feature type="transmembrane region" description="Helical" evidence="2">
    <location>
        <begin position="18"/>
        <end position="36"/>
    </location>
</feature>
<evidence type="ECO:0000313" key="3">
    <source>
        <dbReference type="EMBL" id="EKE69495.1"/>
    </source>
</evidence>
<dbReference type="OrthoDB" id="5502479at2"/>
<dbReference type="InterPro" id="IPR021382">
    <property type="entry name" value="DUF3014"/>
</dbReference>
<dbReference type="Pfam" id="PF11219">
    <property type="entry name" value="DUF3014"/>
    <property type="match status" value="1"/>
</dbReference>
<evidence type="ECO:0000313" key="4">
    <source>
        <dbReference type="Proteomes" id="UP000006755"/>
    </source>
</evidence>
<name>K2JW85_9GAMM</name>
<dbReference type="Proteomes" id="UP000006755">
    <property type="component" value="Unassembled WGS sequence"/>
</dbReference>